<dbReference type="InterPro" id="IPR050695">
    <property type="entry name" value="N-acetylmuramoyl_amidase_3"/>
</dbReference>
<dbReference type="EMBL" id="WNBM01000003">
    <property type="protein sequence ID" value="MTT75910.1"/>
    <property type="molecule type" value="Genomic_DNA"/>
</dbReference>
<dbReference type="Proteomes" id="UP000443070">
    <property type="component" value="Unassembled WGS sequence"/>
</dbReference>
<dbReference type="PANTHER" id="PTHR30404:SF0">
    <property type="entry name" value="N-ACETYLMURAMOYL-L-ALANINE AMIDASE AMIC"/>
    <property type="match status" value="1"/>
</dbReference>
<evidence type="ECO:0000313" key="5">
    <source>
        <dbReference type="Proteomes" id="UP000443070"/>
    </source>
</evidence>
<dbReference type="SMART" id="SM00646">
    <property type="entry name" value="Ami_3"/>
    <property type="match status" value="1"/>
</dbReference>
<organism evidence="3 6">
    <name type="scientific">Phascolarctobacterium faecium</name>
    <dbReference type="NCBI Taxonomy" id="33025"/>
    <lineage>
        <taxon>Bacteria</taxon>
        <taxon>Bacillati</taxon>
        <taxon>Bacillota</taxon>
        <taxon>Negativicutes</taxon>
        <taxon>Acidaminococcales</taxon>
        <taxon>Acidaminococcaceae</taxon>
        <taxon>Phascolarctobacterium</taxon>
    </lineage>
</organism>
<dbReference type="InterPro" id="IPR002508">
    <property type="entry name" value="MurNAc-LAA_cat"/>
</dbReference>
<evidence type="ECO:0000256" key="1">
    <source>
        <dbReference type="ARBA" id="ARBA00022801"/>
    </source>
</evidence>
<evidence type="ECO:0000313" key="3">
    <source>
        <dbReference type="EMBL" id="MTT75910.1"/>
    </source>
</evidence>
<keyword evidence="5" id="KW-1185">Reference proteome</keyword>
<protein>
    <submittedName>
        <fullName evidence="3">N-acetylmuramoyl-L-alanine amidase</fullName>
    </submittedName>
</protein>
<dbReference type="Pfam" id="PF01520">
    <property type="entry name" value="Amidase_3"/>
    <property type="match status" value="1"/>
</dbReference>
<dbReference type="CDD" id="cd02696">
    <property type="entry name" value="MurNAc-LAA"/>
    <property type="match status" value="1"/>
</dbReference>
<dbReference type="RefSeq" id="WP_155163938.1">
    <property type="nucleotide sequence ID" value="NZ_DBFCBI010000071.1"/>
</dbReference>
<accession>A0A7X2XFQ6</accession>
<evidence type="ECO:0000313" key="6">
    <source>
        <dbReference type="Proteomes" id="UP000484547"/>
    </source>
</evidence>
<dbReference type="SUPFAM" id="SSF53187">
    <property type="entry name" value="Zn-dependent exopeptidases"/>
    <property type="match status" value="1"/>
</dbReference>
<dbReference type="Gene3D" id="3.40.630.40">
    <property type="entry name" value="Zn-dependent exopeptidases"/>
    <property type="match status" value="1"/>
</dbReference>
<gene>
    <name evidence="3" type="ORF">GMD11_06495</name>
    <name evidence="4" type="ORF">GMD18_06140</name>
</gene>
<sequence length="175" mass="19247">MKVFVNPGHDPNVDSGAVNIDYDVREADVTKQAGVLLERGLKRAGHEVMLLQSDDLDAVVAAANDWPADIFVSLHCNASPGRNARGTETLYYSEQGRLLGEAVQKKILSKVPTIDRGCKERQGLYVLRRTVMTAILVELAFIDNNDDLELLENDMPAFTGAIAAGIDEYFRQAEI</sequence>
<comment type="caution">
    <text evidence="3">The sequence shown here is derived from an EMBL/GenBank/DDBJ whole genome shotgun (WGS) entry which is preliminary data.</text>
</comment>
<reference evidence="5 6" key="1">
    <citation type="journal article" date="2019" name="Nat. Med.">
        <title>A library of human gut bacterial isolates paired with longitudinal multiomics data enables mechanistic microbiome research.</title>
        <authorList>
            <person name="Poyet M."/>
            <person name="Groussin M."/>
            <person name="Gibbons S.M."/>
            <person name="Avila-Pacheco J."/>
            <person name="Jiang X."/>
            <person name="Kearney S.M."/>
            <person name="Perrotta A.R."/>
            <person name="Berdy B."/>
            <person name="Zhao S."/>
            <person name="Lieberman T.D."/>
            <person name="Swanson P.K."/>
            <person name="Smith M."/>
            <person name="Roesemann S."/>
            <person name="Alexander J.E."/>
            <person name="Rich S.A."/>
            <person name="Livny J."/>
            <person name="Vlamakis H."/>
            <person name="Clish C."/>
            <person name="Bullock K."/>
            <person name="Deik A."/>
            <person name="Scott J."/>
            <person name="Pierce K.A."/>
            <person name="Xavier R.J."/>
            <person name="Alm E.J."/>
        </authorList>
    </citation>
    <scope>NUCLEOTIDE SEQUENCE [LARGE SCALE GENOMIC DNA]</scope>
    <source>
        <strain evidence="3 6">BIOML-A13</strain>
        <strain evidence="4 5">BIOML-A3</strain>
    </source>
</reference>
<evidence type="ECO:0000313" key="4">
    <source>
        <dbReference type="EMBL" id="MTU03972.1"/>
    </source>
</evidence>
<dbReference type="GO" id="GO:0008745">
    <property type="term" value="F:N-acetylmuramoyl-L-alanine amidase activity"/>
    <property type="evidence" value="ECO:0007669"/>
    <property type="project" value="InterPro"/>
</dbReference>
<name>A0A7X2XFQ6_9FIRM</name>
<proteinExistence type="predicted"/>
<dbReference type="GO" id="GO:0030288">
    <property type="term" value="C:outer membrane-bounded periplasmic space"/>
    <property type="evidence" value="ECO:0007669"/>
    <property type="project" value="TreeGrafter"/>
</dbReference>
<evidence type="ECO:0000259" key="2">
    <source>
        <dbReference type="SMART" id="SM00646"/>
    </source>
</evidence>
<dbReference type="EMBL" id="WNBW01000003">
    <property type="protein sequence ID" value="MTU03972.1"/>
    <property type="molecule type" value="Genomic_DNA"/>
</dbReference>
<dbReference type="GO" id="GO:0009253">
    <property type="term" value="P:peptidoglycan catabolic process"/>
    <property type="evidence" value="ECO:0007669"/>
    <property type="project" value="InterPro"/>
</dbReference>
<feature type="domain" description="MurNAc-LAA" evidence="2">
    <location>
        <begin position="60"/>
        <end position="167"/>
    </location>
</feature>
<keyword evidence="1" id="KW-0378">Hydrolase</keyword>
<dbReference type="OrthoDB" id="9772024at2"/>
<dbReference type="Proteomes" id="UP000484547">
    <property type="component" value="Unassembled WGS sequence"/>
</dbReference>
<dbReference type="PANTHER" id="PTHR30404">
    <property type="entry name" value="N-ACETYLMURAMOYL-L-ALANINE AMIDASE"/>
    <property type="match status" value="1"/>
</dbReference>
<dbReference type="AlphaFoldDB" id="A0A7X2XFQ6"/>